<protein>
    <submittedName>
        <fullName evidence="1">Uncharacterized protein</fullName>
    </submittedName>
</protein>
<proteinExistence type="predicted"/>
<comment type="caution">
    <text evidence="1">The sequence shown here is derived from an EMBL/GenBank/DDBJ whole genome shotgun (WGS) entry which is preliminary data.</text>
</comment>
<dbReference type="AlphaFoldDB" id="A0A0F9PIF1"/>
<evidence type="ECO:0000313" key="1">
    <source>
        <dbReference type="EMBL" id="KKM93112.1"/>
    </source>
</evidence>
<sequence>MNIDITPMKVLPWILFVLTLMGYIWTASSINSKLDYLLERDAEERIFLLGQMNPHYLKPLPSPGPSLLDTLP</sequence>
<organism evidence="1">
    <name type="scientific">marine sediment metagenome</name>
    <dbReference type="NCBI Taxonomy" id="412755"/>
    <lineage>
        <taxon>unclassified sequences</taxon>
        <taxon>metagenomes</taxon>
        <taxon>ecological metagenomes</taxon>
    </lineage>
</organism>
<name>A0A0F9PIF1_9ZZZZ</name>
<dbReference type="EMBL" id="LAZR01006309">
    <property type="protein sequence ID" value="KKM93112.1"/>
    <property type="molecule type" value="Genomic_DNA"/>
</dbReference>
<accession>A0A0F9PIF1</accession>
<gene>
    <name evidence="1" type="ORF">LCGC14_1211730</name>
</gene>
<reference evidence="1" key="1">
    <citation type="journal article" date="2015" name="Nature">
        <title>Complex archaea that bridge the gap between prokaryotes and eukaryotes.</title>
        <authorList>
            <person name="Spang A."/>
            <person name="Saw J.H."/>
            <person name="Jorgensen S.L."/>
            <person name="Zaremba-Niedzwiedzka K."/>
            <person name="Martijn J."/>
            <person name="Lind A.E."/>
            <person name="van Eijk R."/>
            <person name="Schleper C."/>
            <person name="Guy L."/>
            <person name="Ettema T.J."/>
        </authorList>
    </citation>
    <scope>NUCLEOTIDE SEQUENCE</scope>
</reference>